<proteinExistence type="predicted"/>
<organism evidence="2 3">
    <name type="scientific">Fusobacterium animalis</name>
    <dbReference type="NCBI Taxonomy" id="76859"/>
    <lineage>
        <taxon>Bacteria</taxon>
        <taxon>Fusobacteriati</taxon>
        <taxon>Fusobacteriota</taxon>
        <taxon>Fusobacteriia</taxon>
        <taxon>Fusobacteriales</taxon>
        <taxon>Fusobacteriaceae</taxon>
        <taxon>Fusobacterium</taxon>
    </lineage>
</organism>
<evidence type="ECO:0000313" key="3">
    <source>
        <dbReference type="Proteomes" id="UP000230719"/>
    </source>
</evidence>
<dbReference type="EMBL" id="NPND01000002">
    <property type="protein sequence ID" value="PIM93519.1"/>
    <property type="molecule type" value="Genomic_DNA"/>
</dbReference>
<sequence length="202" mass="23602">MKKILVILMLVINSISFGGTVTKEQKDELTKTLTTMFNKVPIYDERSYIEKAEETINGFMHESLFYDYGYTEPITTKRYIAENAMFYAISSIYGMNKNAIINNKITVDEMEKDFKWKVTEDAFIIWYIPKAYIAGIIDLRYPESVLVFGVDTGALSYYADNIYFMYPMPIKYVGDLETLNYREPETLKFILKINNIKYKSKS</sequence>
<accession>A0A2G9FMF9</accession>
<keyword evidence="1" id="KW-0732">Signal</keyword>
<gene>
    <name evidence="2" type="ORF">CI114_00960</name>
</gene>
<name>A0A2G9FMF9_9FUSO</name>
<dbReference type="Proteomes" id="UP000230719">
    <property type="component" value="Unassembled WGS sequence"/>
</dbReference>
<evidence type="ECO:0000256" key="1">
    <source>
        <dbReference type="SAM" id="SignalP"/>
    </source>
</evidence>
<dbReference type="RefSeq" id="WP_158410422.1">
    <property type="nucleotide sequence ID" value="NZ_CP056023.1"/>
</dbReference>
<protein>
    <submittedName>
        <fullName evidence="2">Uncharacterized protein</fullName>
    </submittedName>
</protein>
<evidence type="ECO:0000313" key="2">
    <source>
        <dbReference type="EMBL" id="PIM93519.1"/>
    </source>
</evidence>
<feature type="chain" id="PRO_5013694924" evidence="1">
    <location>
        <begin position="19"/>
        <end position="202"/>
    </location>
</feature>
<comment type="caution">
    <text evidence="2">The sequence shown here is derived from an EMBL/GenBank/DDBJ whole genome shotgun (WGS) entry which is preliminary data.</text>
</comment>
<dbReference type="AlphaFoldDB" id="A0A2G9FMF9"/>
<feature type="signal peptide" evidence="1">
    <location>
        <begin position="1"/>
        <end position="18"/>
    </location>
</feature>
<reference evidence="2 3" key="1">
    <citation type="submission" date="2017-08" db="EMBL/GenBank/DDBJ databases">
        <title>Analysis of Fusobacterium persistence and antibiotic response in human colorectal.</title>
        <authorList>
            <person name="Bullman S."/>
        </authorList>
    </citation>
    <scope>NUCLEOTIDE SEQUENCE [LARGE SCALE GENOMIC DNA]</scope>
    <source>
        <strain evidence="2 3">P2_CP</strain>
    </source>
</reference>